<evidence type="ECO:0000313" key="1">
    <source>
        <dbReference type="EMBL" id="KJF16187.1"/>
    </source>
</evidence>
<keyword evidence="2" id="KW-1185">Reference proteome</keyword>
<reference evidence="1 2" key="1">
    <citation type="submission" date="2015-01" db="EMBL/GenBank/DDBJ databases">
        <title>Draft genome of the acidophilic iron oxidizer Acidithrix ferrooxidans strain Py-F3.</title>
        <authorList>
            <person name="Poehlein A."/>
            <person name="Eisen S."/>
            <person name="Schloemann M."/>
            <person name="Johnson B.D."/>
            <person name="Daniel R."/>
            <person name="Muehling M."/>
        </authorList>
    </citation>
    <scope>NUCLEOTIDE SEQUENCE [LARGE SCALE GENOMIC DNA]</scope>
    <source>
        <strain evidence="1 2">Py-F3</strain>
    </source>
</reference>
<dbReference type="SUPFAM" id="SSF69635">
    <property type="entry name" value="Type III secretory system chaperone-like"/>
    <property type="match status" value="1"/>
</dbReference>
<evidence type="ECO:0000313" key="2">
    <source>
        <dbReference type="Proteomes" id="UP000032360"/>
    </source>
</evidence>
<accession>A0A0D8HEF6</accession>
<name>A0A0D8HEF6_9ACTN</name>
<dbReference type="OrthoDB" id="3212317at2"/>
<comment type="caution">
    <text evidence="1">The sequence shown here is derived from an EMBL/GenBank/DDBJ whole genome shotgun (WGS) entry which is preliminary data.</text>
</comment>
<organism evidence="1 2">
    <name type="scientific">Acidithrix ferrooxidans</name>
    <dbReference type="NCBI Taxonomy" id="1280514"/>
    <lineage>
        <taxon>Bacteria</taxon>
        <taxon>Bacillati</taxon>
        <taxon>Actinomycetota</taxon>
        <taxon>Acidimicrobiia</taxon>
        <taxon>Acidimicrobiales</taxon>
        <taxon>Acidimicrobiaceae</taxon>
        <taxon>Acidithrix</taxon>
    </lineage>
</organism>
<dbReference type="RefSeq" id="WP_152626113.1">
    <property type="nucleotide sequence ID" value="NZ_JXYS01000094.1"/>
</dbReference>
<dbReference type="AlphaFoldDB" id="A0A0D8HEF6"/>
<gene>
    <name evidence="1" type="ORF">AXFE_29540</name>
</gene>
<protein>
    <submittedName>
        <fullName evidence="1">Uncharacterized protein</fullName>
    </submittedName>
</protein>
<dbReference type="STRING" id="1280514.AXFE_29540"/>
<proteinExistence type="predicted"/>
<sequence length="92" mass="10666">MCTFETYFMPYPEENVAQCFEYLLASNSRIHPMSFSIGIEDAIFITGTCPTSNFTRNQLEEYAGAQLQYSDEIFPIAMSIGYESRYRRSRAF</sequence>
<dbReference type="Gene3D" id="3.30.1460.10">
    <property type="match status" value="1"/>
</dbReference>
<dbReference type="Proteomes" id="UP000032360">
    <property type="component" value="Unassembled WGS sequence"/>
</dbReference>
<dbReference type="EMBL" id="JXYS01000094">
    <property type="protein sequence ID" value="KJF16187.1"/>
    <property type="molecule type" value="Genomic_DNA"/>
</dbReference>